<organism evidence="2 3">
    <name type="scientific">Strongylus vulgaris</name>
    <name type="common">Blood worm</name>
    <dbReference type="NCBI Taxonomy" id="40348"/>
    <lineage>
        <taxon>Eukaryota</taxon>
        <taxon>Metazoa</taxon>
        <taxon>Ecdysozoa</taxon>
        <taxon>Nematoda</taxon>
        <taxon>Chromadorea</taxon>
        <taxon>Rhabditida</taxon>
        <taxon>Rhabditina</taxon>
        <taxon>Rhabditomorpha</taxon>
        <taxon>Strongyloidea</taxon>
        <taxon>Strongylidae</taxon>
        <taxon>Strongylus</taxon>
    </lineage>
</organism>
<dbReference type="Proteomes" id="UP000270094">
    <property type="component" value="Unassembled WGS sequence"/>
</dbReference>
<sequence length="251" mass="27985">RNAEVCHKETGVLRDAHTSSTSKTSEERKCIEQSRVSHSHFSTEQSWNGLKTSYVHPNVKPKDARKLEKEKQVKRHATEVVKPPPLPHKRTQISSTPNSSFANFGVQCDLTELPPPAKKIREEVKKSRPSNDNISSATNPSAMVVPSLPEVMEWNEHANLAYLFKRGAPIIVLDTLPAEASWYMEALQATTTDDKSPERMLSNSSVQEKNISEREVIPDTAAGSEHQCLTSSESGEIMQQNEQDKKNLTGT</sequence>
<evidence type="ECO:0000313" key="3">
    <source>
        <dbReference type="Proteomes" id="UP000270094"/>
    </source>
</evidence>
<feature type="compositionally biased region" description="Polar residues" evidence="1">
    <location>
        <begin position="130"/>
        <end position="141"/>
    </location>
</feature>
<feature type="compositionally biased region" description="Polar residues" evidence="1">
    <location>
        <begin position="34"/>
        <end position="51"/>
    </location>
</feature>
<feature type="non-terminal residue" evidence="2">
    <location>
        <position position="1"/>
    </location>
</feature>
<gene>
    <name evidence="2" type="ORF">SVUK_LOCUS1939</name>
</gene>
<feature type="region of interest" description="Disordered" evidence="1">
    <location>
        <begin position="1"/>
        <end position="74"/>
    </location>
</feature>
<evidence type="ECO:0000313" key="2">
    <source>
        <dbReference type="EMBL" id="VDM66941.1"/>
    </source>
</evidence>
<dbReference type="EMBL" id="UYYB01004118">
    <property type="protein sequence ID" value="VDM66941.1"/>
    <property type="molecule type" value="Genomic_DNA"/>
</dbReference>
<feature type="compositionally biased region" description="Basic and acidic residues" evidence="1">
    <location>
        <begin position="242"/>
        <end position="251"/>
    </location>
</feature>
<protein>
    <submittedName>
        <fullName evidence="2">Uncharacterized protein</fullName>
    </submittedName>
</protein>
<feature type="compositionally biased region" description="Basic and acidic residues" evidence="1">
    <location>
        <begin position="1"/>
        <end position="17"/>
    </location>
</feature>
<proteinExistence type="predicted"/>
<feature type="compositionally biased region" description="Polar residues" evidence="1">
    <location>
        <begin position="227"/>
        <end position="241"/>
    </location>
</feature>
<feature type="region of interest" description="Disordered" evidence="1">
    <location>
        <begin position="190"/>
        <end position="251"/>
    </location>
</feature>
<evidence type="ECO:0000256" key="1">
    <source>
        <dbReference type="SAM" id="MobiDB-lite"/>
    </source>
</evidence>
<name>A0A3P7I0H2_STRVU</name>
<dbReference type="AlphaFoldDB" id="A0A3P7I0H2"/>
<reference evidence="2 3" key="1">
    <citation type="submission" date="2018-11" db="EMBL/GenBank/DDBJ databases">
        <authorList>
            <consortium name="Pathogen Informatics"/>
        </authorList>
    </citation>
    <scope>NUCLEOTIDE SEQUENCE [LARGE SCALE GENOMIC DNA]</scope>
</reference>
<feature type="compositionally biased region" description="Basic and acidic residues" evidence="1">
    <location>
        <begin position="60"/>
        <end position="74"/>
    </location>
</feature>
<keyword evidence="3" id="KW-1185">Reference proteome</keyword>
<feature type="region of interest" description="Disordered" evidence="1">
    <location>
        <begin position="122"/>
        <end position="141"/>
    </location>
</feature>
<dbReference type="OrthoDB" id="5849638at2759"/>
<accession>A0A3P7I0H2</accession>